<dbReference type="InterPro" id="IPR005119">
    <property type="entry name" value="LysR_subst-bd"/>
</dbReference>
<dbReference type="PRINTS" id="PR00039">
    <property type="entry name" value="HTHLYSR"/>
</dbReference>
<evidence type="ECO:0000256" key="1">
    <source>
        <dbReference type="ARBA" id="ARBA00009437"/>
    </source>
</evidence>
<accession>A0ABT6STJ8</accession>
<comment type="similarity">
    <text evidence="1">Belongs to the LysR transcriptional regulatory family.</text>
</comment>
<proteinExistence type="inferred from homology"/>
<evidence type="ECO:0000256" key="3">
    <source>
        <dbReference type="ARBA" id="ARBA00023125"/>
    </source>
</evidence>
<feature type="domain" description="HTH lysR-type" evidence="5">
    <location>
        <begin position="1"/>
        <end position="58"/>
    </location>
</feature>
<evidence type="ECO:0000259" key="5">
    <source>
        <dbReference type="PROSITE" id="PS50931"/>
    </source>
</evidence>
<dbReference type="InterPro" id="IPR000847">
    <property type="entry name" value="LysR_HTH_N"/>
</dbReference>
<dbReference type="Pfam" id="PF00126">
    <property type="entry name" value="HTH_1"/>
    <property type="match status" value="1"/>
</dbReference>
<keyword evidence="3" id="KW-0238">DNA-binding</keyword>
<dbReference type="Proteomes" id="UP001237105">
    <property type="component" value="Unassembled WGS sequence"/>
</dbReference>
<dbReference type="SUPFAM" id="SSF46785">
    <property type="entry name" value="Winged helix' DNA-binding domain"/>
    <property type="match status" value="1"/>
</dbReference>
<evidence type="ECO:0000313" key="7">
    <source>
        <dbReference type="Proteomes" id="UP001237105"/>
    </source>
</evidence>
<comment type="caution">
    <text evidence="6">The sequence shown here is derived from an EMBL/GenBank/DDBJ whole genome shotgun (WGS) entry which is preliminary data.</text>
</comment>
<keyword evidence="7" id="KW-1185">Reference proteome</keyword>
<dbReference type="InterPro" id="IPR036388">
    <property type="entry name" value="WH-like_DNA-bd_sf"/>
</dbReference>
<evidence type="ECO:0000256" key="4">
    <source>
        <dbReference type="ARBA" id="ARBA00023163"/>
    </source>
</evidence>
<dbReference type="CDD" id="cd05466">
    <property type="entry name" value="PBP2_LTTR_substrate"/>
    <property type="match status" value="1"/>
</dbReference>
<name>A0ABT6STJ8_9ACTN</name>
<keyword evidence="4" id="KW-0804">Transcription</keyword>
<dbReference type="SUPFAM" id="SSF53850">
    <property type="entry name" value="Periplasmic binding protein-like II"/>
    <property type="match status" value="1"/>
</dbReference>
<dbReference type="PANTHER" id="PTHR30346:SF0">
    <property type="entry name" value="HCA OPERON TRANSCRIPTIONAL ACTIVATOR HCAR"/>
    <property type="match status" value="1"/>
</dbReference>
<reference evidence="6 7" key="1">
    <citation type="submission" date="2023-05" db="EMBL/GenBank/DDBJ databases">
        <title>Draft genome sequence of Streptomyces sp. B-S-A12 isolated from a cave soil in Thailand.</title>
        <authorList>
            <person name="Chamroensaksri N."/>
            <person name="Muangham S."/>
        </authorList>
    </citation>
    <scope>NUCLEOTIDE SEQUENCE [LARGE SCALE GENOMIC DNA]</scope>
    <source>
        <strain evidence="6 7">B-S-A12</strain>
    </source>
</reference>
<dbReference type="Pfam" id="PF03466">
    <property type="entry name" value="LysR_substrate"/>
    <property type="match status" value="1"/>
</dbReference>
<dbReference type="PANTHER" id="PTHR30346">
    <property type="entry name" value="TRANSCRIPTIONAL DUAL REGULATOR HCAR-RELATED"/>
    <property type="match status" value="1"/>
</dbReference>
<dbReference type="Gene3D" id="3.40.190.290">
    <property type="match status" value="1"/>
</dbReference>
<dbReference type="EMBL" id="JASCIS010000005">
    <property type="protein sequence ID" value="MDI3418179.1"/>
    <property type="molecule type" value="Genomic_DNA"/>
</dbReference>
<dbReference type="PROSITE" id="PS50931">
    <property type="entry name" value="HTH_LYSR"/>
    <property type="match status" value="1"/>
</dbReference>
<dbReference type="InterPro" id="IPR036390">
    <property type="entry name" value="WH_DNA-bd_sf"/>
</dbReference>
<keyword evidence="2" id="KW-0805">Transcription regulation</keyword>
<gene>
    <name evidence="6" type="ORF">QIT00_06330</name>
</gene>
<dbReference type="RefSeq" id="WP_282534102.1">
    <property type="nucleotide sequence ID" value="NZ_JASCIS010000005.1"/>
</dbReference>
<sequence length="338" mass="36585">MDLRQMEYFLAVVDHGGVNKAAAALRVAQPSLSQAVRKLEKDLGVELFFRVGRGLVLAPAGEAFVGPARMILREVDSAQNAVRDVVEVRTGRIDIASLSDLSTDPVSVWVARFRAVHPDIKFRIEERDDPADVIALVKSGVCELGFLSAPVSGAEVAVDELVDQRLVLVSPPGTEDRWPARVPIDTLSGVPLVLGERGTATRDYIEKMLRTHGVEPRIVVEVRQRGAVLPMVLAGGAVAIIPLRVALDARHRGGVLRELTPGLSMGIVAIHRRAKLTAATSQFLGFSKQSLNDWVRAIDRRMAEGDSLVDAAVQTANETDQKVRRANLDISPGGVRRG</sequence>
<dbReference type="Gene3D" id="1.10.10.10">
    <property type="entry name" value="Winged helix-like DNA-binding domain superfamily/Winged helix DNA-binding domain"/>
    <property type="match status" value="1"/>
</dbReference>
<protein>
    <submittedName>
        <fullName evidence="6">LysR substrate-binding domain-containing protein</fullName>
    </submittedName>
</protein>
<organism evidence="6 7">
    <name type="scientific">Streptomyces luteolus</name>
    <dbReference type="NCBI Taxonomy" id="3043615"/>
    <lineage>
        <taxon>Bacteria</taxon>
        <taxon>Bacillati</taxon>
        <taxon>Actinomycetota</taxon>
        <taxon>Actinomycetes</taxon>
        <taxon>Kitasatosporales</taxon>
        <taxon>Streptomycetaceae</taxon>
        <taxon>Streptomyces</taxon>
    </lineage>
</organism>
<evidence type="ECO:0000313" key="6">
    <source>
        <dbReference type="EMBL" id="MDI3418179.1"/>
    </source>
</evidence>
<evidence type="ECO:0000256" key="2">
    <source>
        <dbReference type="ARBA" id="ARBA00023015"/>
    </source>
</evidence>